<dbReference type="SUPFAM" id="SSF48208">
    <property type="entry name" value="Six-hairpin glycosidases"/>
    <property type="match status" value="1"/>
</dbReference>
<dbReference type="GO" id="GO:0005975">
    <property type="term" value="P:carbohydrate metabolic process"/>
    <property type="evidence" value="ECO:0007669"/>
    <property type="project" value="InterPro"/>
</dbReference>
<evidence type="ECO:0000313" key="4">
    <source>
        <dbReference type="Proteomes" id="UP000192596"/>
    </source>
</evidence>
<protein>
    <recommendedName>
        <fullName evidence="2">Alpha-L-rhamnosidase C-terminal domain-containing protein</fullName>
    </recommendedName>
</protein>
<dbReference type="InParanoid" id="A0A1V8THM0"/>
<name>A0A1V8THM0_9PEZI</name>
<dbReference type="STRING" id="1507870.A0A1V8THM0"/>
<dbReference type="Proteomes" id="UP000192596">
    <property type="component" value="Unassembled WGS sequence"/>
</dbReference>
<evidence type="ECO:0000259" key="2">
    <source>
        <dbReference type="Pfam" id="PF17390"/>
    </source>
</evidence>
<dbReference type="Gene3D" id="2.60.420.10">
    <property type="entry name" value="Maltose phosphorylase, domain 3"/>
    <property type="match status" value="1"/>
</dbReference>
<proteinExistence type="predicted"/>
<dbReference type="InterPro" id="IPR012341">
    <property type="entry name" value="6hp_glycosidase-like_sf"/>
</dbReference>
<dbReference type="Gene3D" id="1.50.10.10">
    <property type="match status" value="1"/>
</dbReference>
<dbReference type="InterPro" id="IPR008928">
    <property type="entry name" value="6-hairpin_glycosidase_sf"/>
</dbReference>
<dbReference type="EMBL" id="NAJO01000008">
    <property type="protein sequence ID" value="OQO10883.1"/>
    <property type="molecule type" value="Genomic_DNA"/>
</dbReference>
<feature type="domain" description="Alpha-L-rhamnosidase C-terminal" evidence="2">
    <location>
        <begin position="730"/>
        <end position="768"/>
    </location>
</feature>
<feature type="chain" id="PRO_5012799811" description="Alpha-L-rhamnosidase C-terminal domain-containing protein" evidence="1">
    <location>
        <begin position="22"/>
        <end position="843"/>
    </location>
</feature>
<keyword evidence="1" id="KW-0732">Signal</keyword>
<dbReference type="PANTHER" id="PTHR34987">
    <property type="entry name" value="C, PUTATIVE (AFU_ORTHOLOGUE AFUA_3G02880)-RELATED"/>
    <property type="match status" value="1"/>
</dbReference>
<gene>
    <name evidence="3" type="ORF">B0A48_04184</name>
</gene>
<sequence>MAPLTQLKHLLLPIFALHASAFVDYGRVYPSSYAIGAAPTIDADTAYSKKQITLSPASPVLTIDYANEVAGFPFFDVASLSGPTQIEVKYSEEYDALLVPQSDGPWTFSNGLSNTFRRETFNLTSTGLTESYFVQGGQRWQTVRLLTSQPITFTSIGLRATSAHLAADKVPGQLRTSNPIYNGIWDLGARVVQAACIDAGNAPATWDITDQGALIRGQATAQSVKGQGFANYTMTFFTKIVRGGTGWKVAAGSTPYGATFVLTSNYPSDNTFLNTNRTLLPPSTLVFNWPWNIFNQTTVITGTNQYYPLSSPVPEGQWHKISTTISSAGYNGGRFGSGSATKGTFGFGPSEDQIAYFTNVTVAAANGTALYQNDLKSTATLAEYSVDSLGTSICLDGAKRDRLVWVGDFYHTSKVIPASSARFDYILGTIKYALDWQRTSPPYQGLVPISGYMGSRPEYKDLLTSVYGGLNDYQDLFLTSIGEYYRYTADLDGLRPYWTQIKNLVTARLAFIDPVSGLVAGTGASYFLGPVNGSAPTALFSATLRILVPIAKALNDDAAAALYTTTADDLNAALNAKLWNPQLGVYSLSLASPSNFSLTAIAWTILSGAANSSQAASMVAKMPELKLGIGYKTSSADVSSPDYELSPNTQGMLLDALFKAHRDLGVTSLTVAKGLLDDMWSKMVTQDVYYSGASWEYLNPVGKPGIQLFTSLAHPWGAAPTYVLPEYALGISPTSAGYKTFNFQPLLQGLDLTEVNGTVVTPYGNIHAEALQEPWFCLREAMRNAKDDSTTAVMFKCMAGDARTSISATEVKEDVTVYRQSWQIVVTAEKSLVPVELTITITA</sequence>
<dbReference type="GO" id="GO:0003824">
    <property type="term" value="F:catalytic activity"/>
    <property type="evidence" value="ECO:0007669"/>
    <property type="project" value="UniProtKB-ARBA"/>
</dbReference>
<keyword evidence="4" id="KW-1185">Reference proteome</keyword>
<evidence type="ECO:0000313" key="3">
    <source>
        <dbReference type="EMBL" id="OQO10883.1"/>
    </source>
</evidence>
<organism evidence="3 4">
    <name type="scientific">Cryoendolithus antarcticus</name>
    <dbReference type="NCBI Taxonomy" id="1507870"/>
    <lineage>
        <taxon>Eukaryota</taxon>
        <taxon>Fungi</taxon>
        <taxon>Dikarya</taxon>
        <taxon>Ascomycota</taxon>
        <taxon>Pezizomycotina</taxon>
        <taxon>Dothideomycetes</taxon>
        <taxon>Dothideomycetidae</taxon>
        <taxon>Cladosporiales</taxon>
        <taxon>Cladosporiaceae</taxon>
        <taxon>Cryoendolithus</taxon>
    </lineage>
</organism>
<evidence type="ECO:0000256" key="1">
    <source>
        <dbReference type="SAM" id="SignalP"/>
    </source>
</evidence>
<reference evidence="4" key="1">
    <citation type="submission" date="2017-03" db="EMBL/GenBank/DDBJ databases">
        <title>Genomes of endolithic fungi from Antarctica.</title>
        <authorList>
            <person name="Coleine C."/>
            <person name="Masonjones S."/>
            <person name="Stajich J.E."/>
        </authorList>
    </citation>
    <scope>NUCLEOTIDE SEQUENCE [LARGE SCALE GENOMIC DNA]</scope>
    <source>
        <strain evidence="4">CCFEE 5527</strain>
    </source>
</reference>
<comment type="caution">
    <text evidence="3">The sequence shown here is derived from an EMBL/GenBank/DDBJ whole genome shotgun (WGS) entry which is preliminary data.</text>
</comment>
<dbReference type="InterPro" id="IPR035398">
    <property type="entry name" value="Bac_rhamnosid_C"/>
</dbReference>
<dbReference type="AlphaFoldDB" id="A0A1V8THM0"/>
<dbReference type="Pfam" id="PF17390">
    <property type="entry name" value="Bac_rhamnosid_C"/>
    <property type="match status" value="1"/>
</dbReference>
<dbReference type="PANTHER" id="PTHR34987:SF4">
    <property type="entry name" value="ALPHA-L-RHAMNOSIDASE C-TERMINAL DOMAIN-CONTAINING PROTEIN"/>
    <property type="match status" value="1"/>
</dbReference>
<dbReference type="OrthoDB" id="3936424at2759"/>
<accession>A0A1V8THM0</accession>
<feature type="signal peptide" evidence="1">
    <location>
        <begin position="1"/>
        <end position="21"/>
    </location>
</feature>